<evidence type="ECO:0000259" key="15">
    <source>
        <dbReference type="PROSITE" id="PS50404"/>
    </source>
</evidence>
<dbReference type="InterPro" id="IPR036644">
    <property type="entry name" value="FTR_bsu_sf"/>
</dbReference>
<accession>M1PW87</accession>
<dbReference type="SUPFAM" id="SSF57662">
    <property type="entry name" value="Ferredoxin thioredoxin reductase (FTR), catalytic beta chain"/>
    <property type="match status" value="1"/>
</dbReference>
<dbReference type="PROSITE" id="PS50404">
    <property type="entry name" value="GST_NTER"/>
    <property type="match status" value="1"/>
</dbReference>
<evidence type="ECO:0000256" key="14">
    <source>
        <dbReference type="SAM" id="MobiDB-lite"/>
    </source>
</evidence>
<dbReference type="SUPFAM" id="SSF52833">
    <property type="entry name" value="Thioredoxin-like"/>
    <property type="match status" value="1"/>
</dbReference>
<organism evidence="16">
    <name type="scientific">uncultured organism</name>
    <dbReference type="NCBI Taxonomy" id="155900"/>
    <lineage>
        <taxon>unclassified sequences</taxon>
        <taxon>environmental samples</taxon>
    </lineage>
</organism>
<dbReference type="EC" id="1.8.7.2" evidence="4"/>
<dbReference type="EMBL" id="JX684091">
    <property type="protein sequence ID" value="AGF93419.1"/>
    <property type="molecule type" value="Genomic_DNA"/>
</dbReference>
<evidence type="ECO:0000256" key="6">
    <source>
        <dbReference type="ARBA" id="ARBA00022723"/>
    </source>
</evidence>
<evidence type="ECO:0000256" key="10">
    <source>
        <dbReference type="ARBA" id="ARBA00023157"/>
    </source>
</evidence>
<dbReference type="PANTHER" id="PTHR35113:SF1">
    <property type="entry name" value="FERREDOXIN-THIOREDOXIN REDUCTASE CATALYTIC CHAIN, CHLOROPLASTIC"/>
    <property type="match status" value="1"/>
</dbReference>
<sequence>MGYMELISGGNKKHDLKMFAISTCGWCKKTRALLDELDVEYRLYEMDRLEGKEREEAESELKDYNPKMNVPTLVIDDGEKVIVGYEVEEIRELFETGDMAEMLRNVKENAEENGYYVCPDEDLLNTLIEGLVDNKERYGYASCPCRSASGVPKRDVDIICPCGYRVPDIEEYGQCYCGLFVSKEVRENPSKLGSIPERRPDNLIESALEAREKREKSELDKEELETEVRRGLSN</sequence>
<gene>
    <name evidence="16" type="ORF">FLSS-25_0020</name>
</gene>
<dbReference type="Pfam" id="PF00462">
    <property type="entry name" value="Glutaredoxin"/>
    <property type="match status" value="1"/>
</dbReference>
<comment type="catalytic activity">
    <reaction evidence="13">
        <text>[thioredoxin]-disulfide + 2 reduced [2Fe-2S]-[ferredoxin] + 2 H(+) = [thioredoxin]-dithiol + 2 oxidized [2Fe-2S]-[ferredoxin]</text>
        <dbReference type="Rhea" id="RHEA:42336"/>
        <dbReference type="Rhea" id="RHEA-COMP:10000"/>
        <dbReference type="Rhea" id="RHEA-COMP:10001"/>
        <dbReference type="Rhea" id="RHEA-COMP:10698"/>
        <dbReference type="Rhea" id="RHEA-COMP:10700"/>
        <dbReference type="ChEBI" id="CHEBI:15378"/>
        <dbReference type="ChEBI" id="CHEBI:29950"/>
        <dbReference type="ChEBI" id="CHEBI:33737"/>
        <dbReference type="ChEBI" id="CHEBI:33738"/>
        <dbReference type="ChEBI" id="CHEBI:50058"/>
        <dbReference type="EC" id="1.8.7.2"/>
    </reaction>
</comment>
<evidence type="ECO:0000256" key="4">
    <source>
        <dbReference type="ARBA" id="ARBA00012358"/>
    </source>
</evidence>
<keyword evidence="10" id="KW-1015">Disulfide bond</keyword>
<comment type="cofactor">
    <cofactor evidence="1">
        <name>[4Fe-4S] cluster</name>
        <dbReference type="ChEBI" id="CHEBI:49883"/>
    </cofactor>
</comment>
<proteinExistence type="inferred from homology"/>
<dbReference type="CDD" id="cd02976">
    <property type="entry name" value="NrdH"/>
    <property type="match status" value="1"/>
</dbReference>
<keyword evidence="7 16" id="KW-0560">Oxidoreductase</keyword>
<comment type="similarity">
    <text evidence="3">Belongs to the ferredoxin thioredoxin reductase beta subunit family.</text>
</comment>
<keyword evidence="8" id="KW-0408">Iron</keyword>
<evidence type="ECO:0000256" key="1">
    <source>
        <dbReference type="ARBA" id="ARBA00001966"/>
    </source>
</evidence>
<dbReference type="AlphaFoldDB" id="M1PW87"/>
<evidence type="ECO:0000256" key="5">
    <source>
        <dbReference type="ARBA" id="ARBA00022485"/>
    </source>
</evidence>
<reference evidence="16" key="1">
    <citation type="journal article" date="2013" name="Syst. Appl. Microbiol.">
        <title>New insights into the archaeal diversity of a hypersaline microbial mat obtained by a metagenomic approach.</title>
        <authorList>
            <person name="Lopez-Lopez A."/>
            <person name="Richter M."/>
            <person name="Pena A."/>
            <person name="Tamames J."/>
            <person name="Rossello-Mora R."/>
        </authorList>
    </citation>
    <scope>NUCLEOTIDE SEQUENCE</scope>
</reference>
<dbReference type="InterPro" id="IPR036249">
    <property type="entry name" value="Thioredoxin-like_sf"/>
</dbReference>
<dbReference type="GO" id="GO:0046872">
    <property type="term" value="F:metal ion binding"/>
    <property type="evidence" value="ECO:0007669"/>
    <property type="project" value="UniProtKB-KW"/>
</dbReference>
<feature type="compositionally biased region" description="Basic and acidic residues" evidence="14">
    <location>
        <begin position="210"/>
        <end position="219"/>
    </location>
</feature>
<dbReference type="InterPro" id="IPR004209">
    <property type="entry name" value="FTR_bsu"/>
</dbReference>
<dbReference type="Gene3D" id="3.90.460.10">
    <property type="entry name" value="Ferredoxin thioredoxin reductase catalytic beta subunit"/>
    <property type="match status" value="1"/>
</dbReference>
<comment type="subunit">
    <text evidence="11">Heterodimer of subunit A (variable subunit) and subunit B (catalytic subunit). Heterodimeric FTR forms a complex with ferredoxin and thioredoxin.</text>
</comment>
<evidence type="ECO:0000256" key="12">
    <source>
        <dbReference type="ARBA" id="ARBA00030295"/>
    </source>
</evidence>
<evidence type="ECO:0000313" key="16">
    <source>
        <dbReference type="EMBL" id="AGF93419.1"/>
    </source>
</evidence>
<comment type="function">
    <text evidence="2">Catalytic subunit of the ferredoxin-thioredoxin reductase (FTR), which catalyzes the two-electron reduction of thioredoxins by the electrons provided by reduced ferredoxin.</text>
</comment>
<dbReference type="Pfam" id="PF02943">
    <property type="entry name" value="FeThRed_B"/>
    <property type="match status" value="1"/>
</dbReference>
<evidence type="ECO:0000256" key="3">
    <source>
        <dbReference type="ARBA" id="ARBA00007941"/>
    </source>
</evidence>
<evidence type="ECO:0000256" key="9">
    <source>
        <dbReference type="ARBA" id="ARBA00023014"/>
    </source>
</evidence>
<evidence type="ECO:0000256" key="2">
    <source>
        <dbReference type="ARBA" id="ARBA00003945"/>
    </source>
</evidence>
<keyword evidence="6" id="KW-0479">Metal-binding</keyword>
<evidence type="ECO:0000256" key="8">
    <source>
        <dbReference type="ARBA" id="ARBA00023004"/>
    </source>
</evidence>
<name>M1PW87_9ZZZZ</name>
<keyword evidence="9" id="KW-0411">Iron-sulfur</keyword>
<feature type="region of interest" description="Disordered" evidence="14">
    <location>
        <begin position="210"/>
        <end position="234"/>
    </location>
</feature>
<protein>
    <recommendedName>
        <fullName evidence="4">ferredoxin:thioredoxin reductase</fullName>
        <ecNumber evidence="4">1.8.7.2</ecNumber>
    </recommendedName>
    <alternativeName>
        <fullName evidence="12">Ferredoxin-thioredoxin reductase subunit B</fullName>
    </alternativeName>
</protein>
<dbReference type="InterPro" id="IPR002109">
    <property type="entry name" value="Glutaredoxin"/>
</dbReference>
<evidence type="ECO:0000256" key="7">
    <source>
        <dbReference type="ARBA" id="ARBA00023002"/>
    </source>
</evidence>
<keyword evidence="5" id="KW-0004">4Fe-4S</keyword>
<dbReference type="PROSITE" id="PS51354">
    <property type="entry name" value="GLUTAREDOXIN_2"/>
    <property type="match status" value="1"/>
</dbReference>
<feature type="domain" description="GST N-terminal" evidence="15">
    <location>
        <begin position="14"/>
        <end position="111"/>
    </location>
</feature>
<dbReference type="PANTHER" id="PTHR35113">
    <property type="entry name" value="FERREDOXIN-THIOREDOXIN REDUCTASE CATALYTIC CHAIN, CHLOROPLASTIC"/>
    <property type="match status" value="1"/>
</dbReference>
<dbReference type="InterPro" id="IPR004045">
    <property type="entry name" value="Glutathione_S-Trfase_N"/>
</dbReference>
<evidence type="ECO:0000256" key="11">
    <source>
        <dbReference type="ARBA" id="ARBA00026011"/>
    </source>
</evidence>
<dbReference type="GO" id="GO:0016730">
    <property type="term" value="F:oxidoreductase activity, acting on iron-sulfur proteins as donors"/>
    <property type="evidence" value="ECO:0007669"/>
    <property type="project" value="InterPro"/>
</dbReference>
<evidence type="ECO:0000256" key="13">
    <source>
        <dbReference type="ARBA" id="ARBA00048150"/>
    </source>
</evidence>
<dbReference type="Gene3D" id="3.40.30.10">
    <property type="entry name" value="Glutaredoxin"/>
    <property type="match status" value="1"/>
</dbReference>
<dbReference type="GO" id="GO:0051539">
    <property type="term" value="F:4 iron, 4 sulfur cluster binding"/>
    <property type="evidence" value="ECO:0007669"/>
    <property type="project" value="UniProtKB-KW"/>
</dbReference>